<keyword evidence="5" id="KW-0862">Zinc</keyword>
<evidence type="ECO:0000256" key="1">
    <source>
        <dbReference type="ARBA" id="ARBA00001947"/>
    </source>
</evidence>
<comment type="cofactor">
    <cofactor evidence="1">
        <name>Zn(2+)</name>
        <dbReference type="ChEBI" id="CHEBI:29105"/>
    </cofactor>
</comment>
<dbReference type="InterPro" id="IPR024079">
    <property type="entry name" value="MetalloPept_cat_dom_sf"/>
</dbReference>
<evidence type="ECO:0000256" key="5">
    <source>
        <dbReference type="ARBA" id="ARBA00022833"/>
    </source>
</evidence>
<dbReference type="STRING" id="234267.Acid_4208"/>
<organism evidence="7">
    <name type="scientific">Solibacter usitatus (strain Ellin6076)</name>
    <dbReference type="NCBI Taxonomy" id="234267"/>
    <lineage>
        <taxon>Bacteria</taxon>
        <taxon>Pseudomonadati</taxon>
        <taxon>Acidobacteriota</taxon>
        <taxon>Terriglobia</taxon>
        <taxon>Bryobacterales</taxon>
        <taxon>Solibacteraceae</taxon>
        <taxon>Candidatus Solibacter</taxon>
    </lineage>
</organism>
<dbReference type="CDD" id="cd11375">
    <property type="entry name" value="Peptidase_M54"/>
    <property type="match status" value="1"/>
</dbReference>
<evidence type="ECO:0000256" key="3">
    <source>
        <dbReference type="ARBA" id="ARBA00022723"/>
    </source>
</evidence>
<evidence type="ECO:0000256" key="2">
    <source>
        <dbReference type="ARBA" id="ARBA00022670"/>
    </source>
</evidence>
<name>Q01YU3_SOLUE</name>
<keyword evidence="6" id="KW-0482">Metalloprotease</keyword>
<accession>Q01YU3</accession>
<dbReference type="GO" id="GO:0006508">
    <property type="term" value="P:proteolysis"/>
    <property type="evidence" value="ECO:0007669"/>
    <property type="project" value="UniProtKB-KW"/>
</dbReference>
<dbReference type="KEGG" id="sus:Acid_4208"/>
<dbReference type="SUPFAM" id="SSF55486">
    <property type="entry name" value="Metalloproteases ('zincins'), catalytic domain"/>
    <property type="match status" value="1"/>
</dbReference>
<dbReference type="GO" id="GO:0008270">
    <property type="term" value="F:zinc ion binding"/>
    <property type="evidence" value="ECO:0007669"/>
    <property type="project" value="InterPro"/>
</dbReference>
<keyword evidence="2" id="KW-0645">Protease</keyword>
<dbReference type="PANTHER" id="PTHR15910">
    <property type="entry name" value="ARCHAEMETZINCIN"/>
    <property type="match status" value="1"/>
</dbReference>
<evidence type="ECO:0000313" key="7">
    <source>
        <dbReference type="EMBL" id="ABJ85172.1"/>
    </source>
</evidence>
<protein>
    <submittedName>
        <fullName evidence="7">Peptidase, zinc-dependent</fullName>
    </submittedName>
</protein>
<dbReference type="AlphaFoldDB" id="Q01YU3"/>
<dbReference type="EMBL" id="CP000473">
    <property type="protein sequence ID" value="ABJ85172.1"/>
    <property type="molecule type" value="Genomic_DNA"/>
</dbReference>
<gene>
    <name evidence="7" type="ordered locus">Acid_4208</name>
</gene>
<sequence length="186" mass="20759">MKPIHLIPLANGSGPLEPGLDVLEHLAANLARTFRTPCRIRPETFDLGFALDPGRHQYYSTAILQRLERAADPDARVLGVTACDLYVPVLTFVFGEAQLDGNCAVVSTARLNEEFYGLPTRAELVRERLLKEAAHELGHTFGLRHCNDWRCVMSSSHAVERLDVKTAEFCDACRKPVQSNGFWARI</sequence>
<dbReference type="eggNOG" id="COG1913">
    <property type="taxonomic scope" value="Bacteria"/>
</dbReference>
<dbReference type="PIRSF" id="PIRSF005785">
    <property type="entry name" value="Zn-prot_arch"/>
    <property type="match status" value="1"/>
</dbReference>
<evidence type="ECO:0000256" key="4">
    <source>
        <dbReference type="ARBA" id="ARBA00022801"/>
    </source>
</evidence>
<proteinExistence type="predicted"/>
<dbReference type="PANTHER" id="PTHR15910:SF1">
    <property type="entry name" value="ARCHAEMETZINCIN-2"/>
    <property type="match status" value="1"/>
</dbReference>
<evidence type="ECO:0000256" key="6">
    <source>
        <dbReference type="ARBA" id="ARBA00023049"/>
    </source>
</evidence>
<dbReference type="Gene3D" id="3.40.390.10">
    <property type="entry name" value="Collagenase (Catalytic Domain)"/>
    <property type="match status" value="1"/>
</dbReference>
<dbReference type="Pfam" id="PF07998">
    <property type="entry name" value="Peptidase_M54"/>
    <property type="match status" value="1"/>
</dbReference>
<dbReference type="InterPro" id="IPR012962">
    <property type="entry name" value="Pept_M54_archaemetzincn"/>
</dbReference>
<keyword evidence="4" id="KW-0378">Hydrolase</keyword>
<dbReference type="InParanoid" id="Q01YU3"/>
<keyword evidence="3" id="KW-0479">Metal-binding</keyword>
<reference evidence="7" key="1">
    <citation type="submission" date="2006-10" db="EMBL/GenBank/DDBJ databases">
        <title>Complete sequence of Solibacter usitatus Ellin6076.</title>
        <authorList>
            <consortium name="US DOE Joint Genome Institute"/>
            <person name="Copeland A."/>
            <person name="Lucas S."/>
            <person name="Lapidus A."/>
            <person name="Barry K."/>
            <person name="Detter J.C."/>
            <person name="Glavina del Rio T."/>
            <person name="Hammon N."/>
            <person name="Israni S."/>
            <person name="Dalin E."/>
            <person name="Tice H."/>
            <person name="Pitluck S."/>
            <person name="Thompson L.S."/>
            <person name="Brettin T."/>
            <person name="Bruce D."/>
            <person name="Han C."/>
            <person name="Tapia R."/>
            <person name="Gilna P."/>
            <person name="Schmutz J."/>
            <person name="Larimer F."/>
            <person name="Land M."/>
            <person name="Hauser L."/>
            <person name="Kyrpides N."/>
            <person name="Mikhailova N."/>
            <person name="Janssen P.H."/>
            <person name="Kuske C.R."/>
            <person name="Richardson P."/>
        </authorList>
    </citation>
    <scope>NUCLEOTIDE SEQUENCE</scope>
    <source>
        <strain evidence="7">Ellin6076</strain>
    </source>
</reference>
<dbReference type="HOGENOM" id="CLU_108521_2_0_0"/>
<dbReference type="NCBIfam" id="NF033823">
    <property type="entry name" value="archmetzin"/>
    <property type="match status" value="1"/>
</dbReference>
<dbReference type="InterPro" id="IPR012091">
    <property type="entry name" value="Pept_M54_archaemetzncn_arc/bac"/>
</dbReference>
<dbReference type="GO" id="GO:0008237">
    <property type="term" value="F:metallopeptidase activity"/>
    <property type="evidence" value="ECO:0007669"/>
    <property type="project" value="UniProtKB-KW"/>
</dbReference>